<dbReference type="AlphaFoldDB" id="A0A6J4SFU7"/>
<gene>
    <name evidence="2" type="ORF">AVDCRST_MAG85-1304</name>
</gene>
<feature type="non-terminal residue" evidence="2">
    <location>
        <position position="60"/>
    </location>
</feature>
<feature type="compositionally biased region" description="Low complexity" evidence="1">
    <location>
        <begin position="23"/>
        <end position="34"/>
    </location>
</feature>
<reference evidence="2" key="1">
    <citation type="submission" date="2020-02" db="EMBL/GenBank/DDBJ databases">
        <authorList>
            <person name="Meier V. D."/>
        </authorList>
    </citation>
    <scope>NUCLEOTIDE SEQUENCE</scope>
    <source>
        <strain evidence="2">AVDCRST_MAG85</strain>
    </source>
</reference>
<organism evidence="2">
    <name type="scientific">uncultured Solirubrobacteraceae bacterium</name>
    <dbReference type="NCBI Taxonomy" id="1162706"/>
    <lineage>
        <taxon>Bacteria</taxon>
        <taxon>Bacillati</taxon>
        <taxon>Actinomycetota</taxon>
        <taxon>Thermoleophilia</taxon>
        <taxon>Solirubrobacterales</taxon>
        <taxon>Solirubrobacteraceae</taxon>
        <taxon>environmental samples</taxon>
    </lineage>
</organism>
<protein>
    <submittedName>
        <fullName evidence="2">Uncharacterized protein</fullName>
    </submittedName>
</protein>
<sequence>CSPTPTAVTGSSRCSTCCRCCSWSGSSRCGRSSTAVPRPPRALTGRRPIPSPRAPAILRP</sequence>
<accession>A0A6J4SFU7</accession>
<proteinExistence type="predicted"/>
<evidence type="ECO:0000256" key="1">
    <source>
        <dbReference type="SAM" id="MobiDB-lite"/>
    </source>
</evidence>
<feature type="non-terminal residue" evidence="2">
    <location>
        <position position="1"/>
    </location>
</feature>
<feature type="region of interest" description="Disordered" evidence="1">
    <location>
        <begin position="23"/>
        <end position="60"/>
    </location>
</feature>
<dbReference type="EMBL" id="CADCVT010000144">
    <property type="protein sequence ID" value="CAA9492451.1"/>
    <property type="molecule type" value="Genomic_DNA"/>
</dbReference>
<name>A0A6J4SFU7_9ACTN</name>
<evidence type="ECO:0000313" key="2">
    <source>
        <dbReference type="EMBL" id="CAA9492451.1"/>
    </source>
</evidence>